<dbReference type="GO" id="GO:0016491">
    <property type="term" value="F:oxidoreductase activity"/>
    <property type="evidence" value="ECO:0007669"/>
    <property type="project" value="UniProtKB-KW"/>
</dbReference>
<dbReference type="InterPro" id="IPR036188">
    <property type="entry name" value="FAD/NAD-bd_sf"/>
</dbReference>
<dbReference type="PANTHER" id="PTHR13847">
    <property type="entry name" value="SARCOSINE DEHYDROGENASE-RELATED"/>
    <property type="match status" value="1"/>
</dbReference>
<gene>
    <name evidence="3" type="ordered locus">Cmaq_1985</name>
</gene>
<evidence type="ECO:0000313" key="3">
    <source>
        <dbReference type="EMBL" id="ABW02801.1"/>
    </source>
</evidence>
<dbReference type="EMBL" id="CP000852">
    <property type="protein sequence ID" value="ABW02801.1"/>
    <property type="molecule type" value="Genomic_DNA"/>
</dbReference>
<organism evidence="3 4">
    <name type="scientific">Caldivirga maquilingensis (strain ATCC 700844 / DSM 13496 / JCM 10307 / IC-167)</name>
    <dbReference type="NCBI Taxonomy" id="397948"/>
    <lineage>
        <taxon>Archaea</taxon>
        <taxon>Thermoproteota</taxon>
        <taxon>Thermoprotei</taxon>
        <taxon>Thermoproteales</taxon>
        <taxon>Thermoproteaceae</taxon>
        <taxon>Caldivirga</taxon>
    </lineage>
</organism>
<dbReference type="Proteomes" id="UP000001137">
    <property type="component" value="Chromosome"/>
</dbReference>
<evidence type="ECO:0000313" key="4">
    <source>
        <dbReference type="Proteomes" id="UP000001137"/>
    </source>
</evidence>
<dbReference type="RefSeq" id="WP_012187020.1">
    <property type="nucleotide sequence ID" value="NC_009954.1"/>
</dbReference>
<feature type="domain" description="FAD dependent oxidoreductase" evidence="2">
    <location>
        <begin position="10"/>
        <end position="355"/>
    </location>
</feature>
<dbReference type="PANTHER" id="PTHR13847:SF287">
    <property type="entry name" value="FAD-DEPENDENT OXIDOREDUCTASE DOMAIN-CONTAINING PROTEIN 1"/>
    <property type="match status" value="1"/>
</dbReference>
<reference evidence="3 4" key="1">
    <citation type="submission" date="2007-10" db="EMBL/GenBank/DDBJ databases">
        <title>Complete sequence of Caldivirga maquilingensis IC-167.</title>
        <authorList>
            <consortium name="US DOE Joint Genome Institute"/>
            <person name="Copeland A."/>
            <person name="Lucas S."/>
            <person name="Lapidus A."/>
            <person name="Barry K."/>
            <person name="Glavina del Rio T."/>
            <person name="Dalin E."/>
            <person name="Tice H."/>
            <person name="Pitluck S."/>
            <person name="Saunders E."/>
            <person name="Brettin T."/>
            <person name="Bruce D."/>
            <person name="Detter J.C."/>
            <person name="Han C."/>
            <person name="Schmutz J."/>
            <person name="Larimer F."/>
            <person name="Land M."/>
            <person name="Hauser L."/>
            <person name="Kyrpides N."/>
            <person name="Ivanova N."/>
            <person name="Biddle J.F."/>
            <person name="Zhang Z."/>
            <person name="Fitz-Gibbon S.T."/>
            <person name="Lowe T.M."/>
            <person name="Saltikov C."/>
            <person name="House C.H."/>
            <person name="Richardson P."/>
        </authorList>
    </citation>
    <scope>NUCLEOTIDE SEQUENCE [LARGE SCALE GENOMIC DNA]</scope>
    <source>
        <strain evidence="4">ATCC 700844 / DSM 13496 / JCM 10307 / IC-167</strain>
    </source>
</reference>
<dbReference type="Gene3D" id="3.50.50.60">
    <property type="entry name" value="FAD/NAD(P)-binding domain"/>
    <property type="match status" value="1"/>
</dbReference>
<protein>
    <submittedName>
        <fullName evidence="3">FAD dependent oxidoreductase</fullName>
    </submittedName>
</protein>
<name>A8MC17_CALMQ</name>
<accession>A8MC17</accession>
<dbReference type="Pfam" id="PF01266">
    <property type="entry name" value="DAO"/>
    <property type="match status" value="1"/>
</dbReference>
<dbReference type="STRING" id="397948.Cmaq_1985"/>
<dbReference type="GeneID" id="5710016"/>
<dbReference type="AlphaFoldDB" id="A8MC17"/>
<dbReference type="HOGENOM" id="CLU_007884_4_1_2"/>
<evidence type="ECO:0000259" key="2">
    <source>
        <dbReference type="Pfam" id="PF01266"/>
    </source>
</evidence>
<dbReference type="OrthoDB" id="168391at2157"/>
<dbReference type="SUPFAM" id="SSF51905">
    <property type="entry name" value="FAD/NAD(P)-binding domain"/>
    <property type="match status" value="1"/>
</dbReference>
<sequence length="387" mass="42778">MIRRVVHSADVVVVGGGVVGLATAYNLAKRGVKVALVDRGVIGGGSSTRNASRFRVQFGNRENTRYAIEAVRELMRIRSELNWNPMIRRGGYLWLFRSSEAMRSFEEINNSIWKPLGASVKLMDSGELANKYPYINSKLYVGAAFGPQDGELHHDYLMYGYLSRLREMGALIIDETPINKISVVNGEVKGVEGIGAVVNAKTVIVTAGAWSGEILKTAGVELPINAIRKEIGITAPVRFFIEPSLIIDTHTNAYFGQTLRGEIIGSIEVNEEPGLKPFNNTLKWLRAWAKAMSEVMPASRRIPLMRIWSGYYEVTPDNSHIMGRLDSWPRGLYVAAGFSGHGLMFGPLTGRLMADYVLDGKVSPIMEPFLPDRLSKGKLIKEHLVIG</sequence>
<dbReference type="eggNOG" id="arCOG00755">
    <property type="taxonomic scope" value="Archaea"/>
</dbReference>
<evidence type="ECO:0000256" key="1">
    <source>
        <dbReference type="ARBA" id="ARBA00023002"/>
    </source>
</evidence>
<dbReference type="KEGG" id="cma:Cmaq_1985"/>
<keyword evidence="1" id="KW-0560">Oxidoreductase</keyword>
<dbReference type="Gene3D" id="3.30.9.10">
    <property type="entry name" value="D-Amino Acid Oxidase, subunit A, domain 2"/>
    <property type="match status" value="1"/>
</dbReference>
<keyword evidence="4" id="KW-1185">Reference proteome</keyword>
<proteinExistence type="predicted"/>
<dbReference type="InterPro" id="IPR006076">
    <property type="entry name" value="FAD-dep_OxRdtase"/>
</dbReference>
<dbReference type="GO" id="GO:0005737">
    <property type="term" value="C:cytoplasm"/>
    <property type="evidence" value="ECO:0007669"/>
    <property type="project" value="TreeGrafter"/>
</dbReference>